<evidence type="ECO:0000313" key="2">
    <source>
        <dbReference type="EMBL" id="OTF74021.1"/>
    </source>
</evidence>
<dbReference type="EMBL" id="MUJZ01049033">
    <property type="protein sequence ID" value="OTF74021.1"/>
    <property type="molecule type" value="Genomic_DNA"/>
</dbReference>
<dbReference type="AlphaFoldDB" id="A0A1Y3AZR3"/>
<dbReference type="OrthoDB" id="10612797at2759"/>
<reference evidence="2 3" key="1">
    <citation type="submission" date="2017-03" db="EMBL/GenBank/DDBJ databases">
        <title>Genome Survey of Euroglyphus maynei.</title>
        <authorList>
            <person name="Arlian L.G."/>
            <person name="Morgan M.S."/>
            <person name="Rider S.D."/>
        </authorList>
    </citation>
    <scope>NUCLEOTIDE SEQUENCE [LARGE SCALE GENOMIC DNA]</scope>
    <source>
        <strain evidence="2">Arlian Lab</strain>
        <tissue evidence="2">Whole body</tissue>
    </source>
</reference>
<comment type="caution">
    <text evidence="2">The sequence shown here is derived from an EMBL/GenBank/DDBJ whole genome shotgun (WGS) entry which is preliminary data.</text>
</comment>
<sequence length="172" mass="19691">MSESTLINFKRKQLIAIEINWRANPSLKIQDFYDKWSKKFGNNDAKESNDENVDEHVQPSPPSSSAPEKTMNKRPKRANAIVDYGETEQAEQPMEQQQEDQEEPQPSNEKVVIKRVRKEVKNNAKVGVVGKSTVTGDQQPEENRKQTRGRKKQPLTTTIIPETEIAEAEEEM</sequence>
<feature type="region of interest" description="Disordered" evidence="1">
    <location>
        <begin position="39"/>
        <end position="111"/>
    </location>
</feature>
<proteinExistence type="predicted"/>
<protein>
    <submittedName>
        <fullName evidence="2">Uncharacterized protein</fullName>
    </submittedName>
</protein>
<evidence type="ECO:0000256" key="1">
    <source>
        <dbReference type="SAM" id="MobiDB-lite"/>
    </source>
</evidence>
<feature type="region of interest" description="Disordered" evidence="1">
    <location>
        <begin position="124"/>
        <end position="172"/>
    </location>
</feature>
<evidence type="ECO:0000313" key="3">
    <source>
        <dbReference type="Proteomes" id="UP000194236"/>
    </source>
</evidence>
<feature type="non-terminal residue" evidence="2">
    <location>
        <position position="172"/>
    </location>
</feature>
<feature type="compositionally biased region" description="Low complexity" evidence="1">
    <location>
        <begin position="124"/>
        <end position="136"/>
    </location>
</feature>
<accession>A0A1Y3AZR3</accession>
<dbReference type="Proteomes" id="UP000194236">
    <property type="component" value="Unassembled WGS sequence"/>
</dbReference>
<feature type="compositionally biased region" description="Basic and acidic residues" evidence="1">
    <location>
        <begin position="44"/>
        <end position="57"/>
    </location>
</feature>
<name>A0A1Y3AZR3_EURMA</name>
<gene>
    <name evidence="2" type="ORF">BLA29_004704</name>
</gene>
<keyword evidence="3" id="KW-1185">Reference proteome</keyword>
<organism evidence="2 3">
    <name type="scientific">Euroglyphus maynei</name>
    <name type="common">Mayne's house dust mite</name>
    <dbReference type="NCBI Taxonomy" id="6958"/>
    <lineage>
        <taxon>Eukaryota</taxon>
        <taxon>Metazoa</taxon>
        <taxon>Ecdysozoa</taxon>
        <taxon>Arthropoda</taxon>
        <taxon>Chelicerata</taxon>
        <taxon>Arachnida</taxon>
        <taxon>Acari</taxon>
        <taxon>Acariformes</taxon>
        <taxon>Sarcoptiformes</taxon>
        <taxon>Astigmata</taxon>
        <taxon>Psoroptidia</taxon>
        <taxon>Analgoidea</taxon>
        <taxon>Pyroglyphidae</taxon>
        <taxon>Pyroglyphinae</taxon>
        <taxon>Euroglyphus</taxon>
    </lineage>
</organism>